<accession>G0TZ23</accession>
<dbReference type="VEuPathDB" id="TriTrypDB:TvY486_0705490"/>
<organism evidence="2">
    <name type="scientific">Trypanosoma vivax (strain Y486)</name>
    <dbReference type="NCBI Taxonomy" id="1055687"/>
    <lineage>
        <taxon>Eukaryota</taxon>
        <taxon>Discoba</taxon>
        <taxon>Euglenozoa</taxon>
        <taxon>Kinetoplastea</taxon>
        <taxon>Metakinetoplastina</taxon>
        <taxon>Trypanosomatida</taxon>
        <taxon>Trypanosomatidae</taxon>
        <taxon>Trypanosoma</taxon>
        <taxon>Duttonella</taxon>
    </lineage>
</organism>
<reference evidence="2" key="1">
    <citation type="journal article" date="2012" name="Proc. Natl. Acad. Sci. U.S.A.">
        <title>Antigenic diversity is generated by distinct evolutionary mechanisms in African trypanosome species.</title>
        <authorList>
            <person name="Jackson A.P."/>
            <person name="Berry A."/>
            <person name="Aslett M."/>
            <person name="Allison H.C."/>
            <person name="Burton P."/>
            <person name="Vavrova-Anderson J."/>
            <person name="Brown R."/>
            <person name="Browne H."/>
            <person name="Corton N."/>
            <person name="Hauser H."/>
            <person name="Gamble J."/>
            <person name="Gilderthorp R."/>
            <person name="Marcello L."/>
            <person name="McQuillan J."/>
            <person name="Otto T.D."/>
            <person name="Quail M.A."/>
            <person name="Sanders M.J."/>
            <person name="van Tonder A."/>
            <person name="Ginger M.L."/>
            <person name="Field M.C."/>
            <person name="Barry J.D."/>
            <person name="Hertz-Fowler C."/>
            <person name="Berriman M."/>
        </authorList>
    </citation>
    <scope>NUCLEOTIDE SEQUENCE</scope>
    <source>
        <strain evidence="2">Y486</strain>
    </source>
</reference>
<gene>
    <name evidence="2" type="ORF">TVY486_0705490</name>
</gene>
<dbReference type="OMA" id="ESCSACA"/>
<proteinExistence type="predicted"/>
<feature type="region of interest" description="Disordered" evidence="1">
    <location>
        <begin position="123"/>
        <end position="147"/>
    </location>
</feature>
<sequence>MTSVLFPEEGLRTPSAEVTTPVFACEPHVGLQYVLERASSLPFLPEGQMHGPHKFEEYSFRNEKRKRLDGKPALAHTHPTELNAPLPQGLRLVRSATGLLITRVTTLRDTEMADNAHLNVKTKDKRFVSQNRSNRSKRPSDAKSGSLLGFLPEKSKVVYRRTLEKSSGERARKRAQSTFARNDYCFSAYLTPAATADSAARGDSQFNEVASGGETAGGATSTMAKGPDVACKPVTTRRIIHQYEIIRPGMTFAAPRRGAATKSTTHRGRLLLPSDALWSYDRQQRLAQIQLGDPFLSSGMASVESPVPRLLTEPPALPQVLEAGLVDHYLASLMMCPPGEAERIVSTFVPHEWKDLLSYLRRAYGYRPLSLTVPPICKKQMQSLGEKQRDEFLQSDVVFRRRRNSSNNIWPFGSHSAVAGEFAGLSLMPPKHLRTFLKHFAGEVCMAFMDEACAMCRARNERVLMSLPEGARERGTFLSDEAVTYHCEQEVTQLLGQLLSWSEKEYARVVPLVVQLVKQYLSVPQHKIQSPVR</sequence>
<protein>
    <submittedName>
        <fullName evidence="2">Uncharacterized protein</fullName>
    </submittedName>
</protein>
<dbReference type="EMBL" id="HE573023">
    <property type="protein sequence ID" value="CCC49226.1"/>
    <property type="molecule type" value="Genomic_DNA"/>
</dbReference>
<evidence type="ECO:0000313" key="2">
    <source>
        <dbReference type="EMBL" id="CCC49226.1"/>
    </source>
</evidence>
<name>G0TZ23_TRYVY</name>
<evidence type="ECO:0000256" key="1">
    <source>
        <dbReference type="SAM" id="MobiDB-lite"/>
    </source>
</evidence>
<dbReference type="AlphaFoldDB" id="G0TZ23"/>